<dbReference type="GO" id="GO:0004867">
    <property type="term" value="F:serine-type endopeptidase inhibitor activity"/>
    <property type="evidence" value="ECO:0007669"/>
    <property type="project" value="UniProtKB-KW"/>
</dbReference>
<evidence type="ECO:0000259" key="9">
    <source>
        <dbReference type="SMART" id="SM01360"/>
    </source>
</evidence>
<dbReference type="InterPro" id="IPR036595">
    <property type="entry name" value="A-macroglobulin_rcpt-bd_sf"/>
</dbReference>
<dbReference type="FunFam" id="1.50.10.20:FF:000001">
    <property type="entry name" value="CD109 isoform 1"/>
    <property type="match status" value="1"/>
</dbReference>
<dbReference type="InterPro" id="IPR019742">
    <property type="entry name" value="MacrogloblnA2_CS"/>
</dbReference>
<evidence type="ECO:0000256" key="1">
    <source>
        <dbReference type="ARBA" id="ARBA00010952"/>
    </source>
</evidence>
<dbReference type="Gene3D" id="2.60.40.690">
    <property type="entry name" value="Alpha-macroglobulin, receptor-binding domain"/>
    <property type="match status" value="1"/>
</dbReference>
<keyword evidence="6" id="KW-0325">Glycoprotein</keyword>
<evidence type="ECO:0000256" key="5">
    <source>
        <dbReference type="ARBA" id="ARBA00023157"/>
    </source>
</evidence>
<dbReference type="Gene3D" id="2.60.40.1940">
    <property type="match status" value="1"/>
</dbReference>
<feature type="domain" description="Alpha-2-macroglobulin bait region" evidence="8">
    <location>
        <begin position="372"/>
        <end position="492"/>
    </location>
</feature>
<dbReference type="SUPFAM" id="SSF48239">
    <property type="entry name" value="Terpenoid cyclases/Protein prenyltransferases"/>
    <property type="match status" value="1"/>
</dbReference>
<dbReference type="Gene3D" id="2.60.40.1930">
    <property type="match status" value="2"/>
</dbReference>
<dbReference type="Pfam" id="PF00207">
    <property type="entry name" value="A2M"/>
    <property type="match status" value="1"/>
</dbReference>
<sequence>VEKPGTFECISFQPEEVGFMNALVHSGDSVLFEGRKKVLVEPKKDVILVETDKAFYKPGETVKFRIVNLDDDLNVIKNIVHPWWLCMFSFKQDPEYNRIAEWQNVKSRHGMVDLSFPLASEAAIGWYTISVRGRTEKSFRVEEYELMKFEMKLEHPPFITSVDEEFEVKVCGKYTYGKPVQGNISVSLIPSSHSEEETSTSSEKKEHSSSVGDQTEGWRIIPAVHLICLDAPLVCINFSSLHPGVMTSKVAEIPIVTRVKSIEFINLHPFYKRGLPYTGKGICSIVQETSQDSQKLLFFSLAWVCHLVVAPFFFSDSELLHTGVLVYFYAFVLKGTYFIANDTEKKHFDSSGKIQESLYWLKPFYSESNSFLEIHDRNDIFRCDQEQEVQVDYILDQNKLSSEVDHGSFSLTLTIGYDFLPDINLLVYTVFSDGEVVADAEGFEVEKCFRHKVTLNFSQKQEVPRSEVTLDLKAAPGSLCSVQAVDKSVLLLENHTLTATSVSAACHDSPATLLLMKILTNTKIKKPVYCMKPDFKKKMQYSRGNAVNDTAFYDGHVPHPDNTEKPKPRTYFPETWIWDLVSVGEEGKASLQVNVPDTITEWNANTFCVAESGFGLSPLTFLTVFQPFFVDLTLPYSVVQGETFSLKATVFNYLKACIQASVHTTLTETPELKVVPCSDCQFTSCLCADEAKTFVWNVTATKLGELGRNAHNLCGNRITVTPLQGETDTVVKLLLVKPGGVLKENTQNAFLCATESTVSQEFSLTLPEEVLEGSGRATFSVIGDIMGPALQNLDQLLQMPFGCGEQNMVKFAPNIFILQYLKKIKHLVPEIEDKALKFLKTGYQRQLLYKHHDGSYSAFGKADTQGNTWLTAFVARSFGQASSHIYINKQHVQDALLWLQKHQLPSGCFQSVGKLFNNDLKGGVDDSLSLTAYITAALLELQNLEKNDTMLDNALRCLKDIALNETSLYVKALMAYVFTLTKNMEMRQKLLDELEKETANILLFCMFLPPSARLLSSHSSGTESSSSMIEIVAYTLLAHVSKPNVTVSETTVSKLVHWLSGQRNAFGGFASTQDTVISLQALAQYAALIPQEIRDVKVMVKGKDASPLEFHVHRNNKFVLHQAPLLTVPGVYTVQATGSGCVYVQPLIANLLKDGGTDSPLAHTETFWDTQLYSLLHQATLYYNTPPSKARQVFVLDVETVPKGCDSAKEQLDIHMSVSYVGNRETSNMALVEVEMLSGFIPMKSSVKALEEISLVKKTEIKPDKVTIYLEELDKTSVKFTISVEQDIEVQNLKPATVHVYDYYKP</sequence>
<dbReference type="SMART" id="SM01359">
    <property type="entry name" value="A2M_N_2"/>
    <property type="match status" value="1"/>
</dbReference>
<feature type="region of interest" description="Disordered" evidence="7">
    <location>
        <begin position="189"/>
        <end position="213"/>
    </location>
</feature>
<dbReference type="SMART" id="SM01419">
    <property type="entry name" value="Thiol-ester_cl"/>
    <property type="match status" value="1"/>
</dbReference>
<dbReference type="SUPFAM" id="SSF49410">
    <property type="entry name" value="Alpha-macroglobulin receptor domain"/>
    <property type="match status" value="1"/>
</dbReference>
<dbReference type="Proteomes" id="UP000545332">
    <property type="component" value="Unassembled WGS sequence"/>
</dbReference>
<dbReference type="InterPro" id="IPR041555">
    <property type="entry name" value="MG3"/>
</dbReference>
<dbReference type="SMART" id="SM01360">
    <property type="entry name" value="A2M"/>
    <property type="match status" value="1"/>
</dbReference>
<dbReference type="InterPro" id="IPR011625">
    <property type="entry name" value="A2M_N_BRD"/>
</dbReference>
<evidence type="ECO:0000256" key="2">
    <source>
        <dbReference type="ARBA" id="ARBA00022690"/>
    </source>
</evidence>
<dbReference type="Pfam" id="PF17791">
    <property type="entry name" value="MG3"/>
    <property type="match status" value="1"/>
</dbReference>
<feature type="non-terminal residue" evidence="11">
    <location>
        <position position="1"/>
    </location>
</feature>
<keyword evidence="2" id="KW-0646">Protease inhibitor</keyword>
<dbReference type="InterPro" id="IPR009048">
    <property type="entry name" value="A-macroglobulin_rcpt-bd"/>
</dbReference>
<dbReference type="Gene3D" id="6.20.50.160">
    <property type="match status" value="1"/>
</dbReference>
<evidence type="ECO:0000259" key="10">
    <source>
        <dbReference type="SMART" id="SM01361"/>
    </source>
</evidence>
<dbReference type="Pfam" id="PF07703">
    <property type="entry name" value="A2M_BRD"/>
    <property type="match status" value="1"/>
</dbReference>
<accession>A0A7K4K7Q1</accession>
<keyword evidence="3" id="KW-0732">Signal</keyword>
<dbReference type="PANTHER" id="PTHR11412:SF185">
    <property type="entry name" value="ALPHA-2-MACROGLOBULIN-LIKE PROTEIN 1"/>
    <property type="match status" value="1"/>
</dbReference>
<feature type="non-terminal residue" evidence="11">
    <location>
        <position position="1306"/>
    </location>
</feature>
<evidence type="ECO:0000313" key="12">
    <source>
        <dbReference type="Proteomes" id="UP000545332"/>
    </source>
</evidence>
<evidence type="ECO:0000256" key="7">
    <source>
        <dbReference type="SAM" id="MobiDB-lite"/>
    </source>
</evidence>
<dbReference type="Pfam" id="PF07678">
    <property type="entry name" value="TED_complement"/>
    <property type="match status" value="1"/>
</dbReference>
<dbReference type="InterPro" id="IPR001599">
    <property type="entry name" value="Macroglobln_a2"/>
</dbReference>
<feature type="domain" description="Alpha-2-macroglobulin" evidence="9">
    <location>
        <begin position="575"/>
        <end position="664"/>
    </location>
</feature>
<name>A0A7K4K7Q1_9AVES</name>
<dbReference type="Gene3D" id="1.50.10.20">
    <property type="match status" value="1"/>
</dbReference>
<dbReference type="Gene3D" id="2.20.130.20">
    <property type="match status" value="1"/>
</dbReference>
<dbReference type="Gene3D" id="2.60.40.10">
    <property type="entry name" value="Immunoglobulins"/>
    <property type="match status" value="1"/>
</dbReference>
<keyword evidence="4" id="KW-0722">Serine protease inhibitor</keyword>
<evidence type="ECO:0000313" key="11">
    <source>
        <dbReference type="EMBL" id="NWI12324.1"/>
    </source>
</evidence>
<comment type="similarity">
    <text evidence="1">Belongs to the protease inhibitor I39 (alpha-2-macroglobulin) family.</text>
</comment>
<dbReference type="InterPro" id="IPR047565">
    <property type="entry name" value="Alpha-macroglob_thiol-ester_cl"/>
</dbReference>
<keyword evidence="5" id="KW-1015">Disulfide bond</keyword>
<dbReference type="SMART" id="SM01361">
    <property type="entry name" value="A2M_recep"/>
    <property type="match status" value="1"/>
</dbReference>
<proteinExistence type="inferred from homology"/>
<dbReference type="CDD" id="cd02897">
    <property type="entry name" value="A2M_2"/>
    <property type="match status" value="1"/>
</dbReference>
<dbReference type="InterPro" id="IPR041813">
    <property type="entry name" value="A2M_TED"/>
</dbReference>
<dbReference type="OrthoDB" id="9998011at2759"/>
<dbReference type="InterPro" id="IPR011626">
    <property type="entry name" value="Alpha-macroglobulin_TED"/>
</dbReference>
<dbReference type="PROSITE" id="PS00477">
    <property type="entry name" value="ALPHA_2_MACROGLOBULIN"/>
    <property type="match status" value="1"/>
</dbReference>
<dbReference type="Gene3D" id="2.60.120.1540">
    <property type="match status" value="1"/>
</dbReference>
<dbReference type="InterPro" id="IPR050473">
    <property type="entry name" value="A2M/Complement_sys"/>
</dbReference>
<evidence type="ECO:0000256" key="4">
    <source>
        <dbReference type="ARBA" id="ARBA00022900"/>
    </source>
</evidence>
<dbReference type="InterPro" id="IPR002890">
    <property type="entry name" value="MG2"/>
</dbReference>
<protein>
    <submittedName>
        <fullName evidence="11">A2MG protein</fullName>
    </submittedName>
</protein>
<keyword evidence="12" id="KW-1185">Reference proteome</keyword>
<dbReference type="InterPro" id="IPR008930">
    <property type="entry name" value="Terpenoid_cyclase/PrenylTrfase"/>
</dbReference>
<dbReference type="SUPFAM" id="SSF81296">
    <property type="entry name" value="E set domains"/>
    <property type="match status" value="1"/>
</dbReference>
<organism evidence="11 12">
    <name type="scientific">Crypturellus soui</name>
    <dbReference type="NCBI Taxonomy" id="458187"/>
    <lineage>
        <taxon>Eukaryota</taxon>
        <taxon>Metazoa</taxon>
        <taxon>Chordata</taxon>
        <taxon>Craniata</taxon>
        <taxon>Vertebrata</taxon>
        <taxon>Euteleostomi</taxon>
        <taxon>Archelosauria</taxon>
        <taxon>Archosauria</taxon>
        <taxon>Dinosauria</taxon>
        <taxon>Saurischia</taxon>
        <taxon>Theropoda</taxon>
        <taxon>Coelurosauria</taxon>
        <taxon>Aves</taxon>
        <taxon>Palaeognathae</taxon>
        <taxon>Tinamiformes</taxon>
        <taxon>Tinamidae</taxon>
        <taxon>Crypturellus</taxon>
    </lineage>
</organism>
<comment type="caution">
    <text evidence="11">The sequence shown here is derived from an EMBL/GenBank/DDBJ whole genome shotgun (WGS) entry which is preliminary data.</text>
</comment>
<evidence type="ECO:0000259" key="8">
    <source>
        <dbReference type="SMART" id="SM01359"/>
    </source>
</evidence>
<dbReference type="EMBL" id="VWPX01006645">
    <property type="protein sequence ID" value="NWI12324.1"/>
    <property type="molecule type" value="Genomic_DNA"/>
</dbReference>
<gene>
    <name evidence="11" type="primary">A2m_0</name>
    <name evidence="11" type="ORF">CRYSOU_R09483</name>
</gene>
<evidence type="ECO:0000256" key="3">
    <source>
        <dbReference type="ARBA" id="ARBA00022729"/>
    </source>
</evidence>
<reference evidence="11 12" key="1">
    <citation type="submission" date="2019-09" db="EMBL/GenBank/DDBJ databases">
        <title>Bird 10,000 Genomes (B10K) Project - Family phase.</title>
        <authorList>
            <person name="Zhang G."/>
        </authorList>
    </citation>
    <scope>NUCLEOTIDE SEQUENCE [LARGE SCALE GENOMIC DNA]</scope>
    <source>
        <strain evidence="11">B10K-MSB-42743</strain>
        <tissue evidence="11">Heart</tissue>
    </source>
</reference>
<dbReference type="InterPro" id="IPR014756">
    <property type="entry name" value="Ig_E-set"/>
</dbReference>
<dbReference type="PANTHER" id="PTHR11412">
    <property type="entry name" value="MACROGLOBULIN / COMPLEMENT"/>
    <property type="match status" value="1"/>
</dbReference>
<feature type="domain" description="Alpha-macroglobulin receptor-binding" evidence="10">
    <location>
        <begin position="1227"/>
        <end position="1305"/>
    </location>
</feature>
<dbReference type="GO" id="GO:0005615">
    <property type="term" value="C:extracellular space"/>
    <property type="evidence" value="ECO:0007669"/>
    <property type="project" value="InterPro"/>
</dbReference>
<dbReference type="Pfam" id="PF01835">
    <property type="entry name" value="MG2"/>
    <property type="match status" value="1"/>
</dbReference>
<dbReference type="InterPro" id="IPR013783">
    <property type="entry name" value="Ig-like_fold"/>
</dbReference>
<evidence type="ECO:0000256" key="6">
    <source>
        <dbReference type="ARBA" id="ARBA00023180"/>
    </source>
</evidence>
<dbReference type="Pfam" id="PF07677">
    <property type="entry name" value="A2M_recep"/>
    <property type="match status" value="1"/>
</dbReference>